<organism evidence="1 2">
    <name type="scientific">[Emmonsia] crescens</name>
    <dbReference type="NCBI Taxonomy" id="73230"/>
    <lineage>
        <taxon>Eukaryota</taxon>
        <taxon>Fungi</taxon>
        <taxon>Dikarya</taxon>
        <taxon>Ascomycota</taxon>
        <taxon>Pezizomycotina</taxon>
        <taxon>Eurotiomycetes</taxon>
        <taxon>Eurotiomycetidae</taxon>
        <taxon>Onygenales</taxon>
        <taxon>Ajellomycetaceae</taxon>
        <taxon>Emergomyces</taxon>
    </lineage>
</organism>
<dbReference type="EMBL" id="PDND01000222">
    <property type="protein sequence ID" value="PGH29654.1"/>
    <property type="molecule type" value="Genomic_DNA"/>
</dbReference>
<accession>A0A2B7YZW9</accession>
<evidence type="ECO:0000313" key="1">
    <source>
        <dbReference type="EMBL" id="PGH29654.1"/>
    </source>
</evidence>
<gene>
    <name evidence="1" type="ORF">GX50_07585</name>
</gene>
<dbReference type="Proteomes" id="UP000226031">
    <property type="component" value="Unassembled WGS sequence"/>
</dbReference>
<proteinExistence type="predicted"/>
<sequence length="219" mass="24269">MESHVTVSISNQDQECFTNAQQASTAVQVASKNLLYGGRDSGKSGEEDVHNGDLGWDSVDWPRTSAVECIHSRLGGFLNSSIMYDGFGELVFFNWDEELCFQSSNFASRSLPQDLAGILASLYAVAPRIRPPSRVEPSPRISRRRICTDLEHARRIAPYAANTLVDLVLLPSFRVLEALLRDLDARDALSVNGRSVLFGGLIGRQLRKTRTRCEVCLKP</sequence>
<reference evidence="1 2" key="1">
    <citation type="submission" date="2017-10" db="EMBL/GenBank/DDBJ databases">
        <title>Comparative genomics in systemic dimorphic fungi from Ajellomycetaceae.</title>
        <authorList>
            <person name="Munoz J.F."/>
            <person name="Mcewen J.G."/>
            <person name="Clay O.K."/>
            <person name="Cuomo C.A."/>
        </authorList>
    </citation>
    <scope>NUCLEOTIDE SEQUENCE [LARGE SCALE GENOMIC DNA]</scope>
    <source>
        <strain evidence="1 2">UAMH4076</strain>
    </source>
</reference>
<evidence type="ECO:0000313" key="2">
    <source>
        <dbReference type="Proteomes" id="UP000226031"/>
    </source>
</evidence>
<comment type="caution">
    <text evidence="1">The sequence shown here is derived from an EMBL/GenBank/DDBJ whole genome shotgun (WGS) entry which is preliminary data.</text>
</comment>
<name>A0A2B7YZW9_9EURO</name>
<keyword evidence="2" id="KW-1185">Reference proteome</keyword>
<dbReference type="AlphaFoldDB" id="A0A2B7YZW9"/>
<protein>
    <submittedName>
        <fullName evidence="1">Uncharacterized protein</fullName>
    </submittedName>
</protein>